<evidence type="ECO:0000313" key="2">
    <source>
        <dbReference type="EMBL" id="KIJ25147.1"/>
    </source>
</evidence>
<dbReference type="AlphaFoldDB" id="A0A0C9U7S7"/>
<proteinExistence type="predicted"/>
<feature type="region of interest" description="Disordered" evidence="1">
    <location>
        <begin position="394"/>
        <end position="485"/>
    </location>
</feature>
<feature type="compositionally biased region" description="Polar residues" evidence="1">
    <location>
        <begin position="410"/>
        <end position="434"/>
    </location>
</feature>
<dbReference type="HOGENOM" id="CLU_035844_0_0_1"/>
<evidence type="ECO:0000313" key="3">
    <source>
        <dbReference type="Proteomes" id="UP000054279"/>
    </source>
</evidence>
<accession>A0A0C9U7S7</accession>
<dbReference type="Proteomes" id="UP000054279">
    <property type="component" value="Unassembled WGS sequence"/>
</dbReference>
<organism evidence="2 3">
    <name type="scientific">Sphaerobolus stellatus (strain SS14)</name>
    <dbReference type="NCBI Taxonomy" id="990650"/>
    <lineage>
        <taxon>Eukaryota</taxon>
        <taxon>Fungi</taxon>
        <taxon>Dikarya</taxon>
        <taxon>Basidiomycota</taxon>
        <taxon>Agaricomycotina</taxon>
        <taxon>Agaricomycetes</taxon>
        <taxon>Phallomycetidae</taxon>
        <taxon>Geastrales</taxon>
        <taxon>Sphaerobolaceae</taxon>
        <taxon>Sphaerobolus</taxon>
    </lineage>
</organism>
<feature type="compositionally biased region" description="Basic and acidic residues" evidence="1">
    <location>
        <begin position="394"/>
        <end position="409"/>
    </location>
</feature>
<feature type="compositionally biased region" description="Polar residues" evidence="1">
    <location>
        <begin position="223"/>
        <end position="248"/>
    </location>
</feature>
<feature type="compositionally biased region" description="Polar residues" evidence="1">
    <location>
        <begin position="457"/>
        <end position="485"/>
    </location>
</feature>
<name>A0A0C9U7S7_SPHS4</name>
<sequence>MAMTTIFGNFTVADGTVINSPSNSRASYALYKSSTYMADLQSFVPMLIRSYLHPGATPLINNTSIFLYGKICTPVGQSYMIEAINMFQYPGNPGDTMYAGNVETTYDGRQLFKIQSAAWSETNFRQLASCHLLGRHENNLPLLNIEDITFYASLRPDSSGVTGQRVATTTTHLSATNGWENGNLKEKQHAGTFSDPITLSSDSSDRQSSNRHLFNSPEVLPVSSRTGARSNESSGQHVDSLPAASQTPIHGHPTPPAQPTSPAGPPTNPNTGQSFQALTHATTNGHVGPPLVPHPAPVQQLNPSITQIPQVFNPGSGCSQVHNSQSPNTMIRTPANAAPQQFRMTAQPLQVAYPSPQPIVASWPEAMNNPMPFAPSIDGQKELELISCGIQEQERQYAAQHREIPHVEGSKSNGNSTDESTESMPSTQVTSPSTRGKKCGRPLTQKTPGHPSRHLHQASSPATSNDIANRTHSTAHTSSDVTIVE</sequence>
<gene>
    <name evidence="2" type="ORF">M422DRAFT_273923</name>
</gene>
<protein>
    <submittedName>
        <fullName evidence="2">Uncharacterized protein</fullName>
    </submittedName>
</protein>
<dbReference type="OrthoDB" id="2801586at2759"/>
<dbReference type="EMBL" id="KN837431">
    <property type="protein sequence ID" value="KIJ25147.1"/>
    <property type="molecule type" value="Genomic_DNA"/>
</dbReference>
<feature type="region of interest" description="Disordered" evidence="1">
    <location>
        <begin position="193"/>
        <end position="275"/>
    </location>
</feature>
<reference evidence="2 3" key="1">
    <citation type="submission" date="2014-06" db="EMBL/GenBank/DDBJ databases">
        <title>Evolutionary Origins and Diversification of the Mycorrhizal Mutualists.</title>
        <authorList>
            <consortium name="DOE Joint Genome Institute"/>
            <consortium name="Mycorrhizal Genomics Consortium"/>
            <person name="Kohler A."/>
            <person name="Kuo A."/>
            <person name="Nagy L.G."/>
            <person name="Floudas D."/>
            <person name="Copeland A."/>
            <person name="Barry K.W."/>
            <person name="Cichocki N."/>
            <person name="Veneault-Fourrey C."/>
            <person name="LaButti K."/>
            <person name="Lindquist E.A."/>
            <person name="Lipzen A."/>
            <person name="Lundell T."/>
            <person name="Morin E."/>
            <person name="Murat C."/>
            <person name="Riley R."/>
            <person name="Ohm R."/>
            <person name="Sun H."/>
            <person name="Tunlid A."/>
            <person name="Henrissat B."/>
            <person name="Grigoriev I.V."/>
            <person name="Hibbett D.S."/>
            <person name="Martin F."/>
        </authorList>
    </citation>
    <scope>NUCLEOTIDE SEQUENCE [LARGE SCALE GENOMIC DNA]</scope>
    <source>
        <strain evidence="2 3">SS14</strain>
    </source>
</reference>
<evidence type="ECO:0000256" key="1">
    <source>
        <dbReference type="SAM" id="MobiDB-lite"/>
    </source>
</evidence>
<feature type="compositionally biased region" description="Pro residues" evidence="1">
    <location>
        <begin position="253"/>
        <end position="268"/>
    </location>
</feature>
<keyword evidence="3" id="KW-1185">Reference proteome</keyword>